<dbReference type="SMART" id="SM00387">
    <property type="entry name" value="HATPase_c"/>
    <property type="match status" value="1"/>
</dbReference>
<accession>A0ABQ5MID8</accession>
<dbReference type="InterPro" id="IPR003594">
    <property type="entry name" value="HATPase_dom"/>
</dbReference>
<evidence type="ECO:0000256" key="5">
    <source>
        <dbReference type="ARBA" id="ARBA00022777"/>
    </source>
</evidence>
<dbReference type="PANTHER" id="PTHR43304:SF1">
    <property type="entry name" value="PAC DOMAIN-CONTAINING PROTEIN"/>
    <property type="match status" value="1"/>
</dbReference>
<keyword evidence="3" id="KW-0597">Phosphoprotein</keyword>
<evidence type="ECO:0000313" key="7">
    <source>
        <dbReference type="EMBL" id="GLB49158.1"/>
    </source>
</evidence>
<dbReference type="SUPFAM" id="SSF55874">
    <property type="entry name" value="ATPase domain of HSP90 chaperone/DNA topoisomerase II/histidine kinase"/>
    <property type="match status" value="1"/>
</dbReference>
<dbReference type="InterPro" id="IPR036097">
    <property type="entry name" value="HisK_dim/P_sf"/>
</dbReference>
<organism evidence="7 8">
    <name type="scientific">Neptunitalea lumnitzerae</name>
    <dbReference type="NCBI Taxonomy" id="2965509"/>
    <lineage>
        <taxon>Bacteria</taxon>
        <taxon>Pseudomonadati</taxon>
        <taxon>Bacteroidota</taxon>
        <taxon>Flavobacteriia</taxon>
        <taxon>Flavobacteriales</taxon>
        <taxon>Flavobacteriaceae</taxon>
        <taxon>Neptunitalea</taxon>
    </lineage>
</organism>
<dbReference type="InterPro" id="IPR036890">
    <property type="entry name" value="HATPase_C_sf"/>
</dbReference>
<dbReference type="InterPro" id="IPR004358">
    <property type="entry name" value="Sig_transdc_His_kin-like_C"/>
</dbReference>
<keyword evidence="8" id="KW-1185">Reference proteome</keyword>
<keyword evidence="5" id="KW-0418">Kinase</keyword>
<proteinExistence type="predicted"/>
<reference evidence="7" key="1">
    <citation type="submission" date="2022-07" db="EMBL/GenBank/DDBJ databases">
        <title>Taxonomy of Novel Oxalotrophic and Methylotrophic Bacteria.</title>
        <authorList>
            <person name="Sahin N."/>
            <person name="Tani A."/>
        </authorList>
    </citation>
    <scope>NUCLEOTIDE SEQUENCE</scope>
    <source>
        <strain evidence="7">Y10</strain>
    </source>
</reference>
<evidence type="ECO:0000256" key="3">
    <source>
        <dbReference type="ARBA" id="ARBA00022553"/>
    </source>
</evidence>
<comment type="catalytic activity">
    <reaction evidence="1">
        <text>ATP + protein L-histidine = ADP + protein N-phospho-L-histidine.</text>
        <dbReference type="EC" id="2.7.13.3"/>
    </reaction>
</comment>
<evidence type="ECO:0000256" key="2">
    <source>
        <dbReference type="ARBA" id="ARBA00012438"/>
    </source>
</evidence>
<evidence type="ECO:0000256" key="1">
    <source>
        <dbReference type="ARBA" id="ARBA00000085"/>
    </source>
</evidence>
<dbReference type="PROSITE" id="PS50109">
    <property type="entry name" value="HIS_KIN"/>
    <property type="match status" value="1"/>
</dbReference>
<dbReference type="RefSeq" id="WP_281764803.1">
    <property type="nucleotide sequence ID" value="NZ_BRVO01000002.1"/>
</dbReference>
<evidence type="ECO:0000313" key="8">
    <source>
        <dbReference type="Proteomes" id="UP001143543"/>
    </source>
</evidence>
<dbReference type="EMBL" id="BRVO01000002">
    <property type="protein sequence ID" value="GLB49158.1"/>
    <property type="molecule type" value="Genomic_DNA"/>
</dbReference>
<dbReference type="SUPFAM" id="SSF47384">
    <property type="entry name" value="Homodimeric domain of signal transducing histidine kinase"/>
    <property type="match status" value="1"/>
</dbReference>
<comment type="caution">
    <text evidence="7">The sequence shown here is derived from an EMBL/GenBank/DDBJ whole genome shotgun (WGS) entry which is preliminary data.</text>
</comment>
<gene>
    <name evidence="7" type="ORF">Y10_15260</name>
</gene>
<protein>
    <recommendedName>
        <fullName evidence="2">histidine kinase</fullName>
        <ecNumber evidence="2">2.7.13.3</ecNumber>
    </recommendedName>
</protein>
<sequence length="250" mass="28880">MILKAQITLTENNIRLTEKNKYLEDFASITSHNLKEPIVALNNIVELKNNEIYRDALSNEELDDMLKTNIGNLNKTIDTIYKFLMAIKKGESCNFEYVSISSSFEEQQKNLLDFTTNLEVTVNFKITHNLNFPKVYIDSILYNLLSNSYKYCTPNKPLIITIEDEFDGPNYIIKYKDNGLGIDLKKYGNEIFKPNKRFHKTHLPSTGFGLYFTKIHVEKINGLIHIQSEVNEGTTFILTFKNKKNEGSNN</sequence>
<dbReference type="PANTHER" id="PTHR43304">
    <property type="entry name" value="PHYTOCHROME-LIKE PROTEIN CPH1"/>
    <property type="match status" value="1"/>
</dbReference>
<dbReference type="Gene3D" id="3.30.565.10">
    <property type="entry name" value="Histidine kinase-like ATPase, C-terminal domain"/>
    <property type="match status" value="1"/>
</dbReference>
<feature type="domain" description="Histidine kinase" evidence="6">
    <location>
        <begin position="29"/>
        <end position="244"/>
    </location>
</feature>
<keyword evidence="4" id="KW-0808">Transferase</keyword>
<dbReference type="PRINTS" id="PR00344">
    <property type="entry name" value="BCTRLSENSOR"/>
</dbReference>
<evidence type="ECO:0000259" key="6">
    <source>
        <dbReference type="PROSITE" id="PS50109"/>
    </source>
</evidence>
<dbReference type="EC" id="2.7.13.3" evidence="2"/>
<dbReference type="InterPro" id="IPR052162">
    <property type="entry name" value="Sensor_kinase/Photoreceptor"/>
</dbReference>
<evidence type="ECO:0000256" key="4">
    <source>
        <dbReference type="ARBA" id="ARBA00022679"/>
    </source>
</evidence>
<dbReference type="Proteomes" id="UP001143543">
    <property type="component" value="Unassembled WGS sequence"/>
</dbReference>
<name>A0ABQ5MID8_9FLAO</name>
<dbReference type="InterPro" id="IPR005467">
    <property type="entry name" value="His_kinase_dom"/>
</dbReference>
<dbReference type="Pfam" id="PF02518">
    <property type="entry name" value="HATPase_c"/>
    <property type="match status" value="1"/>
</dbReference>